<dbReference type="WBParaSite" id="RSKR_0000378300.1">
    <property type="protein sequence ID" value="RSKR_0000378300.1"/>
    <property type="gene ID" value="RSKR_0000378300"/>
</dbReference>
<evidence type="ECO:0000313" key="1">
    <source>
        <dbReference type="Proteomes" id="UP000095286"/>
    </source>
</evidence>
<organism evidence="1 2">
    <name type="scientific">Rhabditophanes sp. KR3021</name>
    <dbReference type="NCBI Taxonomy" id="114890"/>
    <lineage>
        <taxon>Eukaryota</taxon>
        <taxon>Metazoa</taxon>
        <taxon>Ecdysozoa</taxon>
        <taxon>Nematoda</taxon>
        <taxon>Chromadorea</taxon>
        <taxon>Rhabditida</taxon>
        <taxon>Tylenchina</taxon>
        <taxon>Panagrolaimomorpha</taxon>
        <taxon>Strongyloidoidea</taxon>
        <taxon>Alloionematidae</taxon>
        <taxon>Rhabditophanes</taxon>
    </lineage>
</organism>
<dbReference type="Proteomes" id="UP000095286">
    <property type="component" value="Unplaced"/>
</dbReference>
<reference evidence="2" key="1">
    <citation type="submission" date="2016-11" db="UniProtKB">
        <authorList>
            <consortium name="WormBaseParasite"/>
        </authorList>
    </citation>
    <scope>IDENTIFICATION</scope>
    <source>
        <strain evidence="2">KR3021</strain>
    </source>
</reference>
<sequence>MLAHDSKLGYKVIAEIGENDESTELVAKILNQLKDVKTDDINYSNYCSFFGVGIFSKNHVRERSCREMRLKAAELNDIPKDLPKVLINEQFWKEVRMIEELNDKP</sequence>
<proteinExistence type="predicted"/>
<evidence type="ECO:0000313" key="2">
    <source>
        <dbReference type="WBParaSite" id="RSKR_0000378300.1"/>
    </source>
</evidence>
<name>A0AC35TSE5_9BILA</name>
<protein>
    <submittedName>
        <fullName evidence="2">DUF695 domain-containing protein</fullName>
    </submittedName>
</protein>
<accession>A0AC35TSE5</accession>